<evidence type="ECO:0000313" key="1">
    <source>
        <dbReference type="EMBL" id="QOI90510.1"/>
    </source>
</evidence>
<reference evidence="1" key="1">
    <citation type="submission" date="2020-06" db="EMBL/GenBank/DDBJ databases">
        <title>Lateral gene transfer of anion-conducting channel rhodopsins between green algae and giant viruses.</title>
        <authorList>
            <person name="Rozenberg A."/>
            <person name="Oppermann J."/>
            <person name="Wietek J."/>
            <person name="Fernandez Lahore R.G."/>
            <person name="Sandaa R.-A."/>
            <person name="Bratbak G."/>
            <person name="Hegemann P."/>
            <person name="Beja O."/>
        </authorList>
    </citation>
    <scope>NUCLEOTIDE SEQUENCE</scope>
    <source>
        <strain evidence="1">01B</strain>
    </source>
</reference>
<proteinExistence type="predicted"/>
<protein>
    <submittedName>
        <fullName evidence="1">Uncharacterized protein</fullName>
    </submittedName>
</protein>
<sequence length="51" mass="6068">MGDFNYEEYIEANPKLKEVFVGDKVIIKTNEQMVVYKEFIRKLKQVIVSSR</sequence>
<dbReference type="EMBL" id="MT663538">
    <property type="protein sequence ID" value="QOI90510.1"/>
    <property type="molecule type" value="Genomic_DNA"/>
</dbReference>
<gene>
    <name evidence="1" type="ORF">HWQ62_00375</name>
</gene>
<accession>A0A7L9AYZ4</accession>
<name>A0A7L9AYZ4_POV01</name>
<organismHost>
    <name type="scientific">Pyramimonas plurioculata</name>
    <dbReference type="NCBI Taxonomy" id="36893"/>
</organismHost>
<organism evidence="1">
    <name type="scientific">Pyramimonas orientalis virus</name>
    <name type="common">PoV01</name>
    <dbReference type="NCBI Taxonomy" id="455367"/>
    <lineage>
        <taxon>Viruses</taxon>
        <taxon>Varidnaviria</taxon>
        <taxon>Bamfordvirae</taxon>
        <taxon>Nucleocytoviricota</taxon>
        <taxon>Megaviricetes</taxon>
        <taxon>Imitervirales</taxon>
        <taxon>Allomimiviridae</taxon>
        <taxon>Heliosvirus</taxon>
        <taxon>Heliosvirus raunefjordenense</taxon>
    </lineage>
</organism>